<keyword evidence="14" id="KW-1185">Reference proteome</keyword>
<evidence type="ECO:0000313" key="14">
    <source>
        <dbReference type="Proteomes" id="UP000192223"/>
    </source>
</evidence>
<evidence type="ECO:0000256" key="10">
    <source>
        <dbReference type="PROSITE-ProRule" id="PRU01263"/>
    </source>
</evidence>
<dbReference type="FunFam" id="3.30.160.60:FF:001325">
    <property type="entry name" value="zinc finger protein 200"/>
    <property type="match status" value="1"/>
</dbReference>
<dbReference type="GO" id="GO:0005634">
    <property type="term" value="C:nucleus"/>
    <property type="evidence" value="ECO:0007669"/>
    <property type="project" value="UniProtKB-SubCell"/>
</dbReference>
<dbReference type="InParanoid" id="A0A1W4WK75"/>
<dbReference type="AlphaFoldDB" id="A0A1W4WK75"/>
<dbReference type="FunFam" id="3.30.160.60:FF:000624">
    <property type="entry name" value="zinc finger protein 697"/>
    <property type="match status" value="1"/>
</dbReference>
<evidence type="ECO:0000256" key="8">
    <source>
        <dbReference type="ARBA" id="ARBA00023242"/>
    </source>
</evidence>
<feature type="domain" description="C2H2-type" evidence="12">
    <location>
        <begin position="359"/>
        <end position="386"/>
    </location>
</feature>
<sequence length="547" mass="62882">MMKKKALSTTVALNSMCRSCLSEKGHLKHIFSSSISKMIEFCMSTSVNENDKLPNQICVSCYHYIAKFYYFKRRFEKVDRFLKRCVKKVTEELKHSNEIYSEGDEINDEIKSEIKWFNKINDFDKNKKSSVAETDRDSANNDDAPLPITQIQNDKSKLKNNTIIEIETDNKLKTSDACNSEDAGLEIAGEVIIPSDPPPLVLLPPKVNQASSPSFENKSRKLPKDPPPLALLTSTLPIQPKSIEIPLQCSICSETFANPDELKQHRINACQSAMLYCNVCKKPFTDRKRLIGHLKGHIISKDYECKLCHKRYPNPSTFRVHFRSHTGERPFKCQICGKGFARYAGVIGHMRIHSSEKPYQCSICERSFKVPSNLERHKTIHMRDMPFCCNYCGKTFNQLNNLELHIRSCHTNERPYLCSACGKGFVSSNRLNRHMWVHTGYKPYKCKYCTKAYTNSNDLKNHQKSHAGGVSPDDKPFACSQCNLRFFHKCRLLKHMKVHDKRFACTDCFKVFSSEALLKRHKGKHKKAVENNEKSTTNYPVLMFMVE</sequence>
<feature type="domain" description="C2H2-type" evidence="12">
    <location>
        <begin position="303"/>
        <end position="330"/>
    </location>
</feature>
<dbReference type="PANTHER" id="PTHR24381:SF450">
    <property type="entry name" value="GASTRULA ZINC FINGER PROTEIN XLCGF26.1-LIKE-RELATED"/>
    <property type="match status" value="1"/>
</dbReference>
<dbReference type="InterPro" id="IPR012934">
    <property type="entry name" value="Znf_AD"/>
</dbReference>
<evidence type="ECO:0000259" key="12">
    <source>
        <dbReference type="PROSITE" id="PS50157"/>
    </source>
</evidence>
<feature type="domain" description="C2H2-type" evidence="12">
    <location>
        <begin position="331"/>
        <end position="358"/>
    </location>
</feature>
<feature type="domain" description="C2H2-type" evidence="12">
    <location>
        <begin position="387"/>
        <end position="415"/>
    </location>
</feature>
<keyword evidence="5 10" id="KW-0862">Zinc</keyword>
<keyword evidence="4 9" id="KW-0863">Zinc-finger</keyword>
<feature type="region of interest" description="Disordered" evidence="11">
    <location>
        <begin position="131"/>
        <end position="150"/>
    </location>
</feature>
<dbReference type="InterPro" id="IPR036236">
    <property type="entry name" value="Znf_C2H2_sf"/>
</dbReference>
<evidence type="ECO:0000256" key="3">
    <source>
        <dbReference type="ARBA" id="ARBA00022737"/>
    </source>
</evidence>
<proteinExistence type="predicted"/>
<dbReference type="Pfam" id="PF00096">
    <property type="entry name" value="zf-C2H2"/>
    <property type="match status" value="6"/>
</dbReference>
<comment type="subcellular location">
    <subcellularLocation>
        <location evidence="1">Nucleus</location>
    </subcellularLocation>
</comment>
<dbReference type="PROSITE" id="PS50157">
    <property type="entry name" value="ZINC_FINGER_C2H2_2"/>
    <property type="match status" value="9"/>
</dbReference>
<feature type="domain" description="C2H2-type" evidence="12">
    <location>
        <begin position="477"/>
        <end position="504"/>
    </location>
</feature>
<dbReference type="GO" id="GO:0000977">
    <property type="term" value="F:RNA polymerase II transcription regulatory region sequence-specific DNA binding"/>
    <property type="evidence" value="ECO:0007669"/>
    <property type="project" value="TreeGrafter"/>
</dbReference>
<dbReference type="OrthoDB" id="7734462at2759"/>
<feature type="domain" description="C2H2-type" evidence="12">
    <location>
        <begin position="416"/>
        <end position="443"/>
    </location>
</feature>
<dbReference type="SMART" id="SM00355">
    <property type="entry name" value="ZnF_C2H2"/>
    <property type="match status" value="10"/>
</dbReference>
<dbReference type="FunFam" id="3.30.160.60:FF:002343">
    <property type="entry name" value="Zinc finger protein 33A"/>
    <property type="match status" value="1"/>
</dbReference>
<accession>A0A1W4WK75</accession>
<dbReference type="FunFam" id="3.30.160.60:FF:000100">
    <property type="entry name" value="Zinc finger 45-like"/>
    <property type="match status" value="1"/>
</dbReference>
<evidence type="ECO:0000256" key="7">
    <source>
        <dbReference type="ARBA" id="ARBA00023163"/>
    </source>
</evidence>
<dbReference type="FunFam" id="3.30.160.60:FF:001289">
    <property type="entry name" value="Zinc finger protein 574"/>
    <property type="match status" value="1"/>
</dbReference>
<dbReference type="Pfam" id="PF07776">
    <property type="entry name" value="zf-AD"/>
    <property type="match status" value="1"/>
</dbReference>
<feature type="binding site" evidence="10">
    <location>
        <position position="58"/>
    </location>
    <ligand>
        <name>Zn(2+)</name>
        <dbReference type="ChEBI" id="CHEBI:29105"/>
    </ligand>
</feature>
<keyword evidence="6" id="KW-0805">Transcription regulation</keyword>
<dbReference type="Pfam" id="PF12874">
    <property type="entry name" value="zf-met"/>
    <property type="match status" value="2"/>
</dbReference>
<evidence type="ECO:0000256" key="9">
    <source>
        <dbReference type="PROSITE-ProRule" id="PRU00042"/>
    </source>
</evidence>
<keyword evidence="2 10" id="KW-0479">Metal-binding</keyword>
<dbReference type="KEGG" id="apln:108733735"/>
<feature type="binding site" evidence="10">
    <location>
        <position position="61"/>
    </location>
    <ligand>
        <name>Zn(2+)</name>
        <dbReference type="ChEBI" id="CHEBI:29105"/>
    </ligand>
</feature>
<name>A0A1W4WK75_AGRPL</name>
<dbReference type="SUPFAM" id="SSF57667">
    <property type="entry name" value="beta-beta-alpha zinc fingers"/>
    <property type="match status" value="5"/>
</dbReference>
<evidence type="ECO:0000256" key="2">
    <source>
        <dbReference type="ARBA" id="ARBA00022723"/>
    </source>
</evidence>
<keyword evidence="7" id="KW-0804">Transcription</keyword>
<feature type="binding site" evidence="10">
    <location>
        <position position="17"/>
    </location>
    <ligand>
        <name>Zn(2+)</name>
        <dbReference type="ChEBI" id="CHEBI:29105"/>
    </ligand>
</feature>
<evidence type="ECO:0000259" key="13">
    <source>
        <dbReference type="PROSITE" id="PS51915"/>
    </source>
</evidence>
<gene>
    <name evidence="15" type="primary">LOC108733735</name>
</gene>
<dbReference type="Gene3D" id="3.40.1800.20">
    <property type="match status" value="1"/>
</dbReference>
<dbReference type="GO" id="GO:0000981">
    <property type="term" value="F:DNA-binding transcription factor activity, RNA polymerase II-specific"/>
    <property type="evidence" value="ECO:0007669"/>
    <property type="project" value="TreeGrafter"/>
</dbReference>
<dbReference type="PROSITE" id="PS51915">
    <property type="entry name" value="ZAD"/>
    <property type="match status" value="1"/>
</dbReference>
<dbReference type="GO" id="GO:0008270">
    <property type="term" value="F:zinc ion binding"/>
    <property type="evidence" value="ECO:0007669"/>
    <property type="project" value="UniProtKB-UniRule"/>
</dbReference>
<dbReference type="SUPFAM" id="SSF57716">
    <property type="entry name" value="Glucocorticoid receptor-like (DNA-binding domain)"/>
    <property type="match status" value="1"/>
</dbReference>
<feature type="domain" description="C2H2-type" evidence="12">
    <location>
        <begin position="275"/>
        <end position="302"/>
    </location>
</feature>
<dbReference type="GeneID" id="108733735"/>
<dbReference type="PROSITE" id="PS00028">
    <property type="entry name" value="ZINC_FINGER_C2H2_1"/>
    <property type="match status" value="9"/>
</dbReference>
<evidence type="ECO:0000256" key="11">
    <source>
        <dbReference type="SAM" id="MobiDB-lite"/>
    </source>
</evidence>
<keyword evidence="3" id="KW-0677">Repeat</keyword>
<dbReference type="GO" id="GO:0048598">
    <property type="term" value="P:embryonic morphogenesis"/>
    <property type="evidence" value="ECO:0007669"/>
    <property type="project" value="UniProtKB-ARBA"/>
</dbReference>
<evidence type="ECO:0000313" key="15">
    <source>
        <dbReference type="RefSeq" id="XP_018320528.1"/>
    </source>
</evidence>
<feature type="domain" description="C2H2-type" evidence="12">
    <location>
        <begin position="444"/>
        <end position="471"/>
    </location>
</feature>
<dbReference type="PANTHER" id="PTHR24381">
    <property type="entry name" value="ZINC FINGER PROTEIN"/>
    <property type="match status" value="1"/>
</dbReference>
<keyword evidence="8" id="KW-0539">Nucleus</keyword>
<feature type="domain" description="C2H2-type" evidence="12">
    <location>
        <begin position="503"/>
        <end position="530"/>
    </location>
</feature>
<dbReference type="Gene3D" id="3.30.160.60">
    <property type="entry name" value="Classic Zinc Finger"/>
    <property type="match status" value="8"/>
</dbReference>
<dbReference type="RefSeq" id="XP_018320528.1">
    <property type="nucleotide sequence ID" value="XM_018465026.2"/>
</dbReference>
<protein>
    <submittedName>
        <fullName evidence="15">Zinc finger protein OZF-like isoform X1</fullName>
    </submittedName>
</protein>
<dbReference type="SMART" id="SM00868">
    <property type="entry name" value="zf-AD"/>
    <property type="match status" value="1"/>
</dbReference>
<feature type="binding site" evidence="10">
    <location>
        <position position="20"/>
    </location>
    <ligand>
        <name>Zn(2+)</name>
        <dbReference type="ChEBI" id="CHEBI:29105"/>
    </ligand>
</feature>
<evidence type="ECO:0000256" key="5">
    <source>
        <dbReference type="ARBA" id="ARBA00022833"/>
    </source>
</evidence>
<evidence type="ECO:0000256" key="1">
    <source>
        <dbReference type="ARBA" id="ARBA00004123"/>
    </source>
</evidence>
<feature type="domain" description="ZAD" evidence="13">
    <location>
        <begin position="15"/>
        <end position="85"/>
    </location>
</feature>
<evidence type="ECO:0000256" key="6">
    <source>
        <dbReference type="ARBA" id="ARBA00023015"/>
    </source>
</evidence>
<organism evidence="14 15">
    <name type="scientific">Agrilus planipennis</name>
    <name type="common">Emerald ash borer</name>
    <name type="synonym">Agrilus marcopoli</name>
    <dbReference type="NCBI Taxonomy" id="224129"/>
    <lineage>
        <taxon>Eukaryota</taxon>
        <taxon>Metazoa</taxon>
        <taxon>Ecdysozoa</taxon>
        <taxon>Arthropoda</taxon>
        <taxon>Hexapoda</taxon>
        <taxon>Insecta</taxon>
        <taxon>Pterygota</taxon>
        <taxon>Neoptera</taxon>
        <taxon>Endopterygota</taxon>
        <taxon>Coleoptera</taxon>
        <taxon>Polyphaga</taxon>
        <taxon>Elateriformia</taxon>
        <taxon>Buprestoidea</taxon>
        <taxon>Buprestidae</taxon>
        <taxon>Agrilinae</taxon>
        <taxon>Agrilus</taxon>
    </lineage>
</organism>
<dbReference type="Proteomes" id="UP000192223">
    <property type="component" value="Unplaced"/>
</dbReference>
<evidence type="ECO:0000256" key="4">
    <source>
        <dbReference type="ARBA" id="ARBA00022771"/>
    </source>
</evidence>
<dbReference type="InterPro" id="IPR013087">
    <property type="entry name" value="Znf_C2H2_type"/>
</dbReference>
<reference evidence="15" key="1">
    <citation type="submission" date="2025-08" db="UniProtKB">
        <authorList>
            <consortium name="RefSeq"/>
        </authorList>
    </citation>
    <scope>IDENTIFICATION</scope>
    <source>
        <tissue evidence="15">Entire body</tissue>
    </source>
</reference>
<dbReference type="STRING" id="224129.A0A1W4WK75"/>